<keyword evidence="2" id="KW-0479">Metal-binding</keyword>
<dbReference type="EMBL" id="QEWQ01000002">
    <property type="protein sequence ID" value="PWD81545.1"/>
    <property type="molecule type" value="Genomic_DNA"/>
</dbReference>
<evidence type="ECO:0000313" key="4">
    <source>
        <dbReference type="EMBL" id="PWD81545.1"/>
    </source>
</evidence>
<dbReference type="Gene3D" id="3.60.21.10">
    <property type="match status" value="1"/>
</dbReference>
<gene>
    <name evidence="4" type="ORF">DC083_03645</name>
</gene>
<proteinExistence type="inferred from homology"/>
<dbReference type="EC" id="3.1.4.-" evidence="2"/>
<evidence type="ECO:0000313" key="5">
    <source>
        <dbReference type="Proteomes" id="UP000245020"/>
    </source>
</evidence>
<dbReference type="SUPFAM" id="SSF56300">
    <property type="entry name" value="Metallo-dependent phosphatases"/>
    <property type="match status" value="1"/>
</dbReference>
<name>A0A2U2AFW7_9GAMM</name>
<dbReference type="AlphaFoldDB" id="A0A2U2AFW7"/>
<dbReference type="OrthoDB" id="9800565at2"/>
<organism evidence="4 5">
    <name type="scientific">Ignatzschineria ureiclastica</name>
    <dbReference type="NCBI Taxonomy" id="472582"/>
    <lineage>
        <taxon>Bacteria</taxon>
        <taxon>Pseudomonadati</taxon>
        <taxon>Pseudomonadota</taxon>
        <taxon>Gammaproteobacteria</taxon>
        <taxon>Cardiobacteriales</taxon>
        <taxon>Ignatzschineriaceae</taxon>
        <taxon>Ignatzschineria</taxon>
    </lineage>
</organism>
<dbReference type="PANTHER" id="PTHR11124">
    <property type="entry name" value="VACUOLAR SORTING PROTEIN VPS29"/>
    <property type="match status" value="1"/>
</dbReference>
<comment type="similarity">
    <text evidence="1 2">Belongs to the metallophosphoesterase superfamily. YfcE family.</text>
</comment>
<comment type="caution">
    <text evidence="4">The sequence shown here is derived from an EMBL/GenBank/DDBJ whole genome shotgun (WGS) entry which is preliminary data.</text>
</comment>
<dbReference type="GO" id="GO:0016787">
    <property type="term" value="F:hydrolase activity"/>
    <property type="evidence" value="ECO:0007669"/>
    <property type="project" value="UniProtKB-UniRule"/>
</dbReference>
<comment type="cofactor">
    <cofactor evidence="2">
        <name>a divalent metal cation</name>
        <dbReference type="ChEBI" id="CHEBI:60240"/>
    </cofactor>
</comment>
<dbReference type="Proteomes" id="UP000245020">
    <property type="component" value="Unassembled WGS sequence"/>
</dbReference>
<dbReference type="RefSeq" id="WP_109188900.1">
    <property type="nucleotide sequence ID" value="NZ_BMYA01000005.1"/>
</dbReference>
<feature type="domain" description="Calcineurin-like phosphoesterase" evidence="3">
    <location>
        <begin position="13"/>
        <end position="163"/>
    </location>
</feature>
<reference evidence="5" key="1">
    <citation type="submission" date="2018-05" db="EMBL/GenBank/DDBJ databases">
        <title>Ignatzschineria dubaiensis sp. nov., isolated from necrotic foot tissues of dromedaries (Camelus dromedarius) and associated maggots in Dubai, United Arab Emirates.</title>
        <authorList>
            <person name="Tsang C.C."/>
            <person name="Tang J.Y.M."/>
            <person name="Fong J.Y.H."/>
            <person name="Kinne J."/>
            <person name="Lee H.H."/>
            <person name="Joseph M."/>
            <person name="Jose S."/>
            <person name="Schuster R.K."/>
            <person name="Tang Y."/>
            <person name="Sivakumar S."/>
            <person name="Chen J.H.K."/>
            <person name="Teng J.L.L."/>
            <person name="Lau S.K.P."/>
            <person name="Wernery U."/>
            <person name="Woo P.C.Y."/>
        </authorList>
    </citation>
    <scope>NUCLEOTIDE SEQUENCE [LARGE SCALE GENOMIC DNA]</scope>
    <source>
        <strain evidence="5">KCTC 22644</strain>
    </source>
</reference>
<dbReference type="Pfam" id="PF12850">
    <property type="entry name" value="Metallophos_2"/>
    <property type="match status" value="1"/>
</dbReference>
<dbReference type="InterPro" id="IPR000979">
    <property type="entry name" value="Phosphodiesterase_MJ0936/Vps29"/>
</dbReference>
<evidence type="ECO:0000256" key="1">
    <source>
        <dbReference type="ARBA" id="ARBA00008950"/>
    </source>
</evidence>
<dbReference type="InterPro" id="IPR024654">
    <property type="entry name" value="Calcineurin-like_PHP_lpxH"/>
</dbReference>
<evidence type="ECO:0000259" key="3">
    <source>
        <dbReference type="Pfam" id="PF12850"/>
    </source>
</evidence>
<protein>
    <recommendedName>
        <fullName evidence="2">Phosphoesterase</fullName>
        <ecNumber evidence="2">3.1.4.-</ecNumber>
    </recommendedName>
</protein>
<dbReference type="InterPro" id="IPR029052">
    <property type="entry name" value="Metallo-depent_PP-like"/>
</dbReference>
<dbReference type="NCBIfam" id="TIGR00040">
    <property type="entry name" value="yfcE"/>
    <property type="match status" value="1"/>
</dbReference>
<evidence type="ECO:0000256" key="2">
    <source>
        <dbReference type="RuleBase" id="RU362039"/>
    </source>
</evidence>
<sequence length="180" mass="20054">MEKTIEKSNQETMKILVLSDSHGDGNTVLKIVEKHYDEIEGLIFLGDGAEEIVELSYIYPNLPIYAVTGNNDRIQRGGRVSFPLEQVIEIAGRRIYLTHGHIADYRDVAEAVIARARSEGASIALHGHLHIPNQIEHDDVTLLSPGSIRYPRGGSQPSYMLLSFINTQFNIQKCEVALLS</sequence>
<keyword evidence="5" id="KW-1185">Reference proteome</keyword>
<accession>A0A2U2AFW7</accession>
<dbReference type="GO" id="GO:0046872">
    <property type="term" value="F:metal ion binding"/>
    <property type="evidence" value="ECO:0007669"/>
    <property type="project" value="UniProtKB-KW"/>
</dbReference>